<gene>
    <name evidence="2" type="ORF">SAMN05421756_105147</name>
</gene>
<dbReference type="InterPro" id="IPR043504">
    <property type="entry name" value="Peptidase_S1_PA_chymotrypsin"/>
</dbReference>
<dbReference type="EMBL" id="FOFA01000005">
    <property type="protein sequence ID" value="SEQ71299.1"/>
    <property type="molecule type" value="Genomic_DNA"/>
</dbReference>
<evidence type="ECO:0008006" key="4">
    <source>
        <dbReference type="Google" id="ProtNLM"/>
    </source>
</evidence>
<dbReference type="InterPro" id="IPR018114">
    <property type="entry name" value="TRYPSIN_HIS"/>
</dbReference>
<evidence type="ECO:0000313" key="3">
    <source>
        <dbReference type="Proteomes" id="UP000198504"/>
    </source>
</evidence>
<feature type="signal peptide" evidence="1">
    <location>
        <begin position="1"/>
        <end position="32"/>
    </location>
</feature>
<reference evidence="3" key="1">
    <citation type="submission" date="2016-10" db="EMBL/GenBank/DDBJ databases">
        <authorList>
            <person name="Varghese N."/>
            <person name="Submissions S."/>
        </authorList>
    </citation>
    <scope>NUCLEOTIDE SEQUENCE [LARGE SCALE GENOMIC DNA]</scope>
    <source>
        <strain evidence="3">CGMCC 4.6856</strain>
    </source>
</reference>
<sequence>MSVRDTLLRTARRAALACVGLILAAAPLGASAADALRNPSPAPSASPRVPVASLDPEAQAAVLGPLRAAAGAVDGIGRGALAAVYGGVTIDADARRVDVWLTDTSRAPDLLDLARVRDPGLVTGQVVVHRAAVPLVTLDRASRAAMALRVRGEDAPYAAHPADDASGVVLEVARPARWSGVAGPEGVPLTVVAGTPRQPHDWDAVKWHDSAPFIGGDVLTPDGKRYCTAGLPAVRRSDGRAVMVTAAHCFAQGQRVRTGAGATWDYGNGRTGHHVGTVTALNRTWDAETLVGADDNADESDTSGWKPLTSVAYSYRGDYVCHSGAKSAAKGHPTPCGIKVTDDDLWFREGGHDVRGVEGVDVHGWGSVGGDSGGTVFAVEPHGERQLRGMVSSGGDDGTADQRRVDWPEAVDVFRAFQLKLNPTT</sequence>
<proteinExistence type="predicted"/>
<dbReference type="STRING" id="1036181.SAMN05421756_105147"/>
<keyword evidence="3" id="KW-1185">Reference proteome</keyword>
<organism evidence="2 3">
    <name type="scientific">Microlunatus flavus</name>
    <dbReference type="NCBI Taxonomy" id="1036181"/>
    <lineage>
        <taxon>Bacteria</taxon>
        <taxon>Bacillati</taxon>
        <taxon>Actinomycetota</taxon>
        <taxon>Actinomycetes</taxon>
        <taxon>Propionibacteriales</taxon>
        <taxon>Propionibacteriaceae</taxon>
        <taxon>Microlunatus</taxon>
    </lineage>
</organism>
<dbReference type="GO" id="GO:0004252">
    <property type="term" value="F:serine-type endopeptidase activity"/>
    <property type="evidence" value="ECO:0007669"/>
    <property type="project" value="InterPro"/>
</dbReference>
<dbReference type="RefSeq" id="WP_091181194.1">
    <property type="nucleotide sequence ID" value="NZ_FOFA01000005.1"/>
</dbReference>
<evidence type="ECO:0000313" key="2">
    <source>
        <dbReference type="EMBL" id="SEQ71299.1"/>
    </source>
</evidence>
<name>A0A1H9I9Q1_9ACTN</name>
<evidence type="ECO:0000256" key="1">
    <source>
        <dbReference type="SAM" id="SignalP"/>
    </source>
</evidence>
<dbReference type="Proteomes" id="UP000198504">
    <property type="component" value="Unassembled WGS sequence"/>
</dbReference>
<dbReference type="OrthoDB" id="4079607at2"/>
<dbReference type="AlphaFoldDB" id="A0A1H9I9Q1"/>
<dbReference type="PROSITE" id="PS00134">
    <property type="entry name" value="TRYPSIN_HIS"/>
    <property type="match status" value="1"/>
</dbReference>
<feature type="chain" id="PRO_5011663444" description="Trypsin" evidence="1">
    <location>
        <begin position="33"/>
        <end position="425"/>
    </location>
</feature>
<keyword evidence="1" id="KW-0732">Signal</keyword>
<dbReference type="SUPFAM" id="SSF50494">
    <property type="entry name" value="Trypsin-like serine proteases"/>
    <property type="match status" value="1"/>
</dbReference>
<accession>A0A1H9I9Q1</accession>
<dbReference type="InterPro" id="IPR009003">
    <property type="entry name" value="Peptidase_S1_PA"/>
</dbReference>
<protein>
    <recommendedName>
        <fullName evidence="4">Trypsin</fullName>
    </recommendedName>
</protein>
<dbReference type="Gene3D" id="2.40.10.10">
    <property type="entry name" value="Trypsin-like serine proteases"/>
    <property type="match status" value="2"/>
</dbReference>
<dbReference type="GO" id="GO:0006508">
    <property type="term" value="P:proteolysis"/>
    <property type="evidence" value="ECO:0007669"/>
    <property type="project" value="InterPro"/>
</dbReference>